<evidence type="ECO:0000313" key="1">
    <source>
        <dbReference type="EMBL" id="MBP1856510.1"/>
    </source>
</evidence>
<proteinExistence type="predicted"/>
<dbReference type="Proteomes" id="UP000767291">
    <property type="component" value="Unassembled WGS sequence"/>
</dbReference>
<name>A0ABS4EF03_9FIRM</name>
<evidence type="ECO:0000313" key="2">
    <source>
        <dbReference type="Proteomes" id="UP000767291"/>
    </source>
</evidence>
<protein>
    <submittedName>
        <fullName evidence="1">Uncharacterized protein</fullName>
    </submittedName>
</protein>
<comment type="caution">
    <text evidence="1">The sequence shown here is derived from an EMBL/GenBank/DDBJ whole genome shotgun (WGS) entry which is preliminary data.</text>
</comment>
<organism evidence="1 2">
    <name type="scientific">Metaclostridioides mangenotii</name>
    <dbReference type="NCBI Taxonomy" id="1540"/>
    <lineage>
        <taxon>Bacteria</taxon>
        <taxon>Bacillati</taxon>
        <taxon>Bacillota</taxon>
        <taxon>Clostridia</taxon>
        <taxon>Peptostreptococcales</taxon>
        <taxon>Peptostreptococcaceae</taxon>
        <taxon>Metaclostridioides</taxon>
    </lineage>
</organism>
<gene>
    <name evidence="1" type="ORF">J2Z43_002963</name>
</gene>
<reference evidence="1 2" key="1">
    <citation type="submission" date="2021-03" db="EMBL/GenBank/DDBJ databases">
        <title>Genomic Encyclopedia of Type Strains, Phase IV (KMG-IV): sequencing the most valuable type-strain genomes for metagenomic binning, comparative biology and taxonomic classification.</title>
        <authorList>
            <person name="Goeker M."/>
        </authorList>
    </citation>
    <scope>NUCLEOTIDE SEQUENCE [LARGE SCALE GENOMIC DNA]</scope>
    <source>
        <strain evidence="1 2">DSM 1289</strain>
    </source>
</reference>
<sequence>MRNLKNIKSISVYKDIKKVINNKLDLSLRIVNLKMKSKCFKYVFLIIGFSNKVRELTSCSINLQII</sequence>
<accession>A0ABS4EF03</accession>
<keyword evidence="2" id="KW-1185">Reference proteome</keyword>
<dbReference type="EMBL" id="JAGGJX010000009">
    <property type="protein sequence ID" value="MBP1856510.1"/>
    <property type="molecule type" value="Genomic_DNA"/>
</dbReference>